<organism evidence="2 3">
    <name type="scientific">Brachyspira pilosicoli</name>
    <name type="common">Serpulina pilosicoli</name>
    <dbReference type="NCBI Taxonomy" id="52584"/>
    <lineage>
        <taxon>Bacteria</taxon>
        <taxon>Pseudomonadati</taxon>
        <taxon>Spirochaetota</taxon>
        <taxon>Spirochaetia</taxon>
        <taxon>Brachyspirales</taxon>
        <taxon>Brachyspiraceae</taxon>
        <taxon>Brachyspira</taxon>
    </lineage>
</organism>
<gene>
    <name evidence="2" type="ORF">EPJ72_06930</name>
</gene>
<name>A0A5C8EWQ1_BRAPL</name>
<keyword evidence="1" id="KW-0732">Signal</keyword>
<protein>
    <recommendedName>
        <fullName evidence="4">Lipoprotein</fullName>
    </recommendedName>
</protein>
<feature type="signal peptide" evidence="1">
    <location>
        <begin position="1"/>
        <end position="24"/>
    </location>
</feature>
<proteinExistence type="predicted"/>
<comment type="caution">
    <text evidence="2">The sequence shown here is derived from an EMBL/GenBank/DDBJ whole genome shotgun (WGS) entry which is preliminary data.</text>
</comment>
<sequence length="190" mass="21482">MQKQIKILLTLLTVLILAISCANNNPNDPNNNNNNNNNNQTVKPAWKQNVNYSLLIKDWYNERQPELKEVYQIRENGNDKVDFIVPDPSGNVSYSIVVTEIVWNSDNKSGIMYGTYSVAPSWTSDALNKWYAILFSDLTENTLYISQAYVTPSADAPKGNYTETLEKAKEVFTEANDAFTLGTYLVPQTK</sequence>
<dbReference type="OrthoDB" id="308357at2"/>
<accession>A0A5C8EWQ1</accession>
<evidence type="ECO:0008006" key="4">
    <source>
        <dbReference type="Google" id="ProtNLM"/>
    </source>
</evidence>
<evidence type="ECO:0000313" key="3">
    <source>
        <dbReference type="Proteomes" id="UP000323176"/>
    </source>
</evidence>
<feature type="chain" id="PRO_5022948493" description="Lipoprotein" evidence="1">
    <location>
        <begin position="25"/>
        <end position="190"/>
    </location>
</feature>
<dbReference type="Proteomes" id="UP000323176">
    <property type="component" value="Unassembled WGS sequence"/>
</dbReference>
<dbReference type="EMBL" id="SAXY01000044">
    <property type="protein sequence ID" value="TXJ41431.1"/>
    <property type="molecule type" value="Genomic_DNA"/>
</dbReference>
<dbReference type="PROSITE" id="PS51257">
    <property type="entry name" value="PROKAR_LIPOPROTEIN"/>
    <property type="match status" value="1"/>
</dbReference>
<evidence type="ECO:0000256" key="1">
    <source>
        <dbReference type="SAM" id="SignalP"/>
    </source>
</evidence>
<dbReference type="AlphaFoldDB" id="A0A5C8EWQ1"/>
<reference evidence="2 3" key="1">
    <citation type="journal article" date="1992" name="Lakartidningen">
        <title>[Penicillin V and not amoxicillin is the first choice preparation in acute otitis].</title>
        <authorList>
            <person name="Kamme C."/>
            <person name="Lundgren K."/>
            <person name="Prellner K."/>
        </authorList>
    </citation>
    <scope>NUCLEOTIDE SEQUENCE [LARGE SCALE GENOMIC DNA]</scope>
    <source>
        <strain evidence="2 3">PC5538III-hc</strain>
    </source>
</reference>
<evidence type="ECO:0000313" key="2">
    <source>
        <dbReference type="EMBL" id="TXJ41431.1"/>
    </source>
</evidence>